<reference evidence="11 12" key="1">
    <citation type="submission" date="2019-03" db="EMBL/GenBank/DDBJ databases">
        <title>Genomic Encyclopedia of Type Strains, Phase IV (KMG-IV): sequencing the most valuable type-strain genomes for metagenomic binning, comparative biology and taxonomic classification.</title>
        <authorList>
            <person name="Goeker M."/>
        </authorList>
    </citation>
    <scope>NUCLEOTIDE SEQUENCE [LARGE SCALE GENOMIC DNA]</scope>
    <source>
        <strain evidence="11 12">DSM 18555</strain>
    </source>
</reference>
<feature type="signal peptide" evidence="8">
    <location>
        <begin position="1"/>
        <end position="32"/>
    </location>
</feature>
<sequence precursor="true">MKLYSERFSLPTFPRHLIAVAAFALCSGYAHAADPFTVKDIRVEGIQRTEAGTVFSYLPVRVGETFTDEKGATAIKALYATGFFKDVRIEVEGDVLVVFVEERPAIAAVEFTGTKEFDKEQLTKALKEIGVGESRIFDKALVDRAEQELKRQYLSRGLYSVVITTTVTPIERNRVSITFAVEEGDVSRIKNINIIGSKAFSEKELIKNMSLSTPGWFTWYSKADQYSKQKLAGDIEKMKSFYLDRGYIEMQIESTQVSISPDKKDIYITVNIKEGEKYSVSDIKLEGEMFGREEELKSLLQLKKGDVYSGEKLTASTKNISERLGNFGYAFANVNANPQLDRDKKEVAFTILIDPGKRVYVRNINISGNTKTRDEVIRRELRQFENSWYDGEKIKLSRDRVDRLDYFNEVTVETPDVPGKTDQVDVNLAVTEKPTGNIMLGAGFSSSEKLSLSGAINQANAFGSGNTVGIDVNTSKLNRTIALSSTNPYFTDDGISRSYEVFTRTTRPPTINTGDYRIRTNGANVKFGVPFSEYDRVFFGIGIEQTDLETYTNTNGTVTNNTTSPDAYRRYVDNINGVARKDDPRSAFQEGQHDASATALPLTAAWQRDNRDSALVPTKGRYQRANFEISPAGDSNYFRATYQQQWFRPLFSSTTLALNGEVNYGKALGGKVYPIFKNFYAGGIGSVRGYESSSLGPKDEITGDPLGGSSRLIFNAELQFPFPGSGIDRSLRWFTFFDAGNVYKDGFGGDLKTSVGIGLSWISPIGPLKLSFGKALNADDSADVTKRDKTQAFQFQLGTGF</sequence>
<feature type="domain" description="POTRA" evidence="10">
    <location>
        <begin position="36"/>
        <end position="103"/>
    </location>
</feature>
<comment type="subcellular location">
    <subcellularLocation>
        <location evidence="8">Cell outer membrane</location>
    </subcellularLocation>
    <subcellularLocation>
        <location evidence="1">Membrane</location>
    </subcellularLocation>
</comment>
<dbReference type="Gene3D" id="3.10.20.310">
    <property type="entry name" value="membrane protein fhac"/>
    <property type="match status" value="5"/>
</dbReference>
<dbReference type="Proteomes" id="UP000294737">
    <property type="component" value="Unassembled WGS sequence"/>
</dbReference>
<dbReference type="HAMAP" id="MF_01430">
    <property type="entry name" value="OM_assembly_BamA"/>
    <property type="match status" value="1"/>
</dbReference>
<feature type="domain" description="POTRA" evidence="10">
    <location>
        <begin position="187"/>
        <end position="275"/>
    </location>
</feature>
<dbReference type="PANTHER" id="PTHR12815">
    <property type="entry name" value="SORTING AND ASSEMBLY MACHINERY SAMM50 PROTEIN FAMILY MEMBER"/>
    <property type="match status" value="1"/>
</dbReference>
<dbReference type="EMBL" id="SNWF01000005">
    <property type="protein sequence ID" value="TDN90193.1"/>
    <property type="molecule type" value="Genomic_DNA"/>
</dbReference>
<dbReference type="InterPro" id="IPR000184">
    <property type="entry name" value="Bac_surfAg_D15"/>
</dbReference>
<evidence type="ECO:0000256" key="6">
    <source>
        <dbReference type="ARBA" id="ARBA00023136"/>
    </source>
</evidence>
<dbReference type="InterPro" id="IPR023707">
    <property type="entry name" value="OM_assembly_BamA"/>
</dbReference>
<evidence type="ECO:0000256" key="7">
    <source>
        <dbReference type="ARBA" id="ARBA00023237"/>
    </source>
</evidence>
<evidence type="ECO:0000313" key="12">
    <source>
        <dbReference type="Proteomes" id="UP000294737"/>
    </source>
</evidence>
<dbReference type="RefSeq" id="WP_112992248.1">
    <property type="nucleotide sequence ID" value="NZ_PTLZ01000002.1"/>
</dbReference>
<comment type="similarity">
    <text evidence="8">Belongs to the BamA family.</text>
</comment>
<dbReference type="FunFam" id="3.10.20.310:FF:000003">
    <property type="entry name" value="Outer membrane protein assembly factor BamA"/>
    <property type="match status" value="1"/>
</dbReference>
<dbReference type="FunFam" id="3.10.20.310:FF:000002">
    <property type="entry name" value="Outer membrane protein assembly factor BamA"/>
    <property type="match status" value="1"/>
</dbReference>
<keyword evidence="2 8" id="KW-1134">Transmembrane beta strand</keyword>
<proteinExistence type="inferred from homology"/>
<evidence type="ECO:0000256" key="2">
    <source>
        <dbReference type="ARBA" id="ARBA00022452"/>
    </source>
</evidence>
<dbReference type="PANTHER" id="PTHR12815:SF23">
    <property type="entry name" value="OUTER MEMBRANE PROTEIN ASSEMBLY FACTOR BAMA"/>
    <property type="match status" value="1"/>
</dbReference>
<name>A0A4R6G6S1_9BURK</name>
<feature type="domain" description="POTRA" evidence="10">
    <location>
        <begin position="359"/>
        <end position="433"/>
    </location>
</feature>
<evidence type="ECO:0000256" key="1">
    <source>
        <dbReference type="ARBA" id="ARBA00004370"/>
    </source>
</evidence>
<keyword evidence="3 8" id="KW-0812">Transmembrane</keyword>
<dbReference type="InterPro" id="IPR010827">
    <property type="entry name" value="BamA/TamA_POTRA"/>
</dbReference>
<accession>A0A4R6G6S1</accession>
<dbReference type="GO" id="GO:0009279">
    <property type="term" value="C:cell outer membrane"/>
    <property type="evidence" value="ECO:0007669"/>
    <property type="project" value="UniProtKB-SubCell"/>
</dbReference>
<dbReference type="PIRSF" id="PIRSF006076">
    <property type="entry name" value="OM_assembly_OMP85"/>
    <property type="match status" value="1"/>
</dbReference>
<evidence type="ECO:0000313" key="11">
    <source>
        <dbReference type="EMBL" id="TDN90193.1"/>
    </source>
</evidence>
<protein>
    <recommendedName>
        <fullName evidence="8 9">Outer membrane protein assembly factor BamA</fullName>
    </recommendedName>
</protein>
<feature type="domain" description="POTRA" evidence="10">
    <location>
        <begin position="104"/>
        <end position="184"/>
    </location>
</feature>
<comment type="function">
    <text evidence="8">Part of the outer membrane protein assembly complex, which is involved in assembly and insertion of beta-barrel proteins into the outer membrane.</text>
</comment>
<keyword evidence="7 8" id="KW-0998">Cell outer membrane</keyword>
<evidence type="ECO:0000259" key="10">
    <source>
        <dbReference type="PROSITE" id="PS51779"/>
    </source>
</evidence>
<dbReference type="Pfam" id="PF07244">
    <property type="entry name" value="POTRA"/>
    <property type="match status" value="5"/>
</dbReference>
<dbReference type="NCBIfam" id="TIGR03303">
    <property type="entry name" value="OM_YaeT"/>
    <property type="match status" value="1"/>
</dbReference>
<keyword evidence="5 8" id="KW-0677">Repeat</keyword>
<keyword evidence="12" id="KW-1185">Reference proteome</keyword>
<dbReference type="AlphaFoldDB" id="A0A4R6G6S1"/>
<evidence type="ECO:0000256" key="4">
    <source>
        <dbReference type="ARBA" id="ARBA00022729"/>
    </source>
</evidence>
<feature type="chain" id="PRO_5021055374" description="Outer membrane protein assembly factor BamA" evidence="8">
    <location>
        <begin position="33"/>
        <end position="801"/>
    </location>
</feature>
<evidence type="ECO:0000256" key="9">
    <source>
        <dbReference type="NCBIfam" id="TIGR03303"/>
    </source>
</evidence>
<dbReference type="Gene3D" id="2.40.160.50">
    <property type="entry name" value="membrane protein fhac: a member of the omp85/tpsb transporter family"/>
    <property type="match status" value="1"/>
</dbReference>
<dbReference type="InterPro" id="IPR034746">
    <property type="entry name" value="POTRA"/>
</dbReference>
<keyword evidence="4 8" id="KW-0732">Signal</keyword>
<dbReference type="GO" id="GO:0051205">
    <property type="term" value="P:protein insertion into membrane"/>
    <property type="evidence" value="ECO:0007669"/>
    <property type="project" value="UniProtKB-UniRule"/>
</dbReference>
<dbReference type="GO" id="GO:0043165">
    <property type="term" value="P:Gram-negative-bacterium-type cell outer membrane assembly"/>
    <property type="evidence" value="ECO:0007669"/>
    <property type="project" value="UniProtKB-UniRule"/>
</dbReference>
<comment type="subunit">
    <text evidence="8">Part of the Bam complex.</text>
</comment>
<gene>
    <name evidence="8" type="primary">bamA</name>
    <name evidence="11" type="ORF">EV677_2269</name>
</gene>
<comment type="caution">
    <text evidence="11">The sequence shown here is derived from an EMBL/GenBank/DDBJ whole genome shotgun (WGS) entry which is preliminary data.</text>
</comment>
<evidence type="ECO:0000256" key="8">
    <source>
        <dbReference type="HAMAP-Rule" id="MF_01430"/>
    </source>
</evidence>
<dbReference type="OrthoDB" id="9803054at2"/>
<keyword evidence="6 8" id="KW-0472">Membrane</keyword>
<dbReference type="Pfam" id="PF01103">
    <property type="entry name" value="Omp85"/>
    <property type="match status" value="1"/>
</dbReference>
<evidence type="ECO:0000256" key="3">
    <source>
        <dbReference type="ARBA" id="ARBA00022692"/>
    </source>
</evidence>
<organism evidence="11 12">
    <name type="scientific">Herminiimonas fonticola</name>
    <dbReference type="NCBI Taxonomy" id="303380"/>
    <lineage>
        <taxon>Bacteria</taxon>
        <taxon>Pseudomonadati</taxon>
        <taxon>Pseudomonadota</taxon>
        <taxon>Betaproteobacteria</taxon>
        <taxon>Burkholderiales</taxon>
        <taxon>Oxalobacteraceae</taxon>
        <taxon>Herminiimonas</taxon>
    </lineage>
</organism>
<dbReference type="InterPro" id="IPR039910">
    <property type="entry name" value="D15-like"/>
</dbReference>
<dbReference type="PROSITE" id="PS51779">
    <property type="entry name" value="POTRA"/>
    <property type="match status" value="5"/>
</dbReference>
<feature type="domain" description="POTRA" evidence="10">
    <location>
        <begin position="278"/>
        <end position="356"/>
    </location>
</feature>
<evidence type="ECO:0000256" key="5">
    <source>
        <dbReference type="ARBA" id="ARBA00022737"/>
    </source>
</evidence>